<dbReference type="Pfam" id="PF05239">
    <property type="entry name" value="PRC"/>
    <property type="match status" value="1"/>
</dbReference>
<accession>A0A1M5UKT8</accession>
<dbReference type="EMBL" id="FQVU01000009">
    <property type="protein sequence ID" value="SHH63456.1"/>
    <property type="molecule type" value="Genomic_DNA"/>
</dbReference>
<keyword evidence="3" id="KW-1185">Reference proteome</keyword>
<organism evidence="2 3">
    <name type="scientific">Jatrophihabitans endophyticus</name>
    <dbReference type="NCBI Taxonomy" id="1206085"/>
    <lineage>
        <taxon>Bacteria</taxon>
        <taxon>Bacillati</taxon>
        <taxon>Actinomycetota</taxon>
        <taxon>Actinomycetes</taxon>
        <taxon>Jatrophihabitantales</taxon>
        <taxon>Jatrophihabitantaceae</taxon>
        <taxon>Jatrophihabitans</taxon>
    </lineage>
</organism>
<feature type="domain" description="PRC-barrel" evidence="1">
    <location>
        <begin position="5"/>
        <end position="50"/>
    </location>
</feature>
<dbReference type="InterPro" id="IPR011033">
    <property type="entry name" value="PRC_barrel-like_sf"/>
</dbReference>
<evidence type="ECO:0000259" key="1">
    <source>
        <dbReference type="Pfam" id="PF05239"/>
    </source>
</evidence>
<dbReference type="STRING" id="1206085.SAMN05443575_4228"/>
<protein>
    <submittedName>
        <fullName evidence="2">Uncharacterized protein YrrD, contains PRC-barrel domain</fullName>
    </submittedName>
</protein>
<sequence length="196" mass="19770">MSRLMRTSEITKLPVVTLDGEDVAQVKDIVFAAGGGEVGGFTLAGRGLFAGPLKQSLLWSSVLALGADALMIVDESALGDKQAVLDASAASGGSGGDVLKSRVLTDAGTELGEVVDVVVEVGGGGRAQCDVVGYEVEATEALGTRGTKVLIPLPDTIAASGEHLIVPASAKDFVGSDLAGFGAAVDDFRSQLRGGR</sequence>
<evidence type="ECO:0000313" key="3">
    <source>
        <dbReference type="Proteomes" id="UP000186132"/>
    </source>
</evidence>
<gene>
    <name evidence="2" type="ORF">SAMN05443575_4228</name>
</gene>
<name>A0A1M5UKT8_9ACTN</name>
<proteinExistence type="predicted"/>
<dbReference type="OrthoDB" id="4862540at2"/>
<dbReference type="SUPFAM" id="SSF50346">
    <property type="entry name" value="PRC-barrel domain"/>
    <property type="match status" value="1"/>
</dbReference>
<dbReference type="InterPro" id="IPR027275">
    <property type="entry name" value="PRC-brl_dom"/>
</dbReference>
<dbReference type="Proteomes" id="UP000186132">
    <property type="component" value="Unassembled WGS sequence"/>
</dbReference>
<dbReference type="AlphaFoldDB" id="A0A1M5UKT8"/>
<reference evidence="2 3" key="1">
    <citation type="submission" date="2016-11" db="EMBL/GenBank/DDBJ databases">
        <authorList>
            <person name="Jaros S."/>
            <person name="Januszkiewicz K."/>
            <person name="Wedrychowicz H."/>
        </authorList>
    </citation>
    <scope>NUCLEOTIDE SEQUENCE [LARGE SCALE GENOMIC DNA]</scope>
    <source>
        <strain evidence="2 3">DSM 45627</strain>
    </source>
</reference>
<dbReference type="RefSeq" id="WP_073392437.1">
    <property type="nucleotide sequence ID" value="NZ_FQVU01000009.1"/>
</dbReference>
<dbReference type="Gene3D" id="2.30.30.240">
    <property type="entry name" value="PRC-barrel domain"/>
    <property type="match status" value="1"/>
</dbReference>
<evidence type="ECO:0000313" key="2">
    <source>
        <dbReference type="EMBL" id="SHH63456.1"/>
    </source>
</evidence>